<evidence type="ECO:0000313" key="2">
    <source>
        <dbReference type="EMBL" id="KAA5486366.1"/>
    </source>
</evidence>
<protein>
    <submittedName>
        <fullName evidence="2">DUF935 family protein</fullName>
    </submittedName>
    <submittedName>
        <fullName evidence="1">Mu-like prophage protein gp29</fullName>
    </submittedName>
</protein>
<dbReference type="AlphaFoldDB" id="A0A174UAR7"/>
<evidence type="ECO:0000313" key="3">
    <source>
        <dbReference type="Proteomes" id="UP000095725"/>
    </source>
</evidence>
<evidence type="ECO:0000313" key="4">
    <source>
        <dbReference type="Proteomes" id="UP000491168"/>
    </source>
</evidence>
<accession>A0A174UAR7</accession>
<dbReference type="Proteomes" id="UP000095725">
    <property type="component" value="Unassembled WGS sequence"/>
</dbReference>
<reference evidence="2 4" key="2">
    <citation type="journal article" date="2019" name="Nat. Med.">
        <title>A library of human gut bacterial isolates paired with longitudinal multiomics data enables mechanistic microbiome research.</title>
        <authorList>
            <person name="Poyet M."/>
            <person name="Groussin M."/>
            <person name="Gibbons S.M."/>
            <person name="Avila-Pacheco J."/>
            <person name="Jiang X."/>
            <person name="Kearney S.M."/>
            <person name="Perrotta A.R."/>
            <person name="Berdy B."/>
            <person name="Zhao S."/>
            <person name="Lieberman T.D."/>
            <person name="Swanson P.K."/>
            <person name="Smith M."/>
            <person name="Roesemann S."/>
            <person name="Alexander J.E."/>
            <person name="Rich S.A."/>
            <person name="Livny J."/>
            <person name="Vlamakis H."/>
            <person name="Clish C."/>
            <person name="Bullock K."/>
            <person name="Deik A."/>
            <person name="Scott J."/>
            <person name="Pierce K.A."/>
            <person name="Xavier R.J."/>
            <person name="Alm E.J."/>
        </authorList>
    </citation>
    <scope>NUCLEOTIDE SEQUENCE [LARGE SCALE GENOMIC DNA]</scope>
    <source>
        <strain evidence="2 4">BIOML-A21</strain>
    </source>
</reference>
<organism evidence="1 3">
    <name type="scientific">Bacteroides caccae</name>
    <dbReference type="NCBI Taxonomy" id="47678"/>
    <lineage>
        <taxon>Bacteria</taxon>
        <taxon>Pseudomonadati</taxon>
        <taxon>Bacteroidota</taxon>
        <taxon>Bacteroidia</taxon>
        <taxon>Bacteroidales</taxon>
        <taxon>Bacteroidaceae</taxon>
        <taxon>Bacteroides</taxon>
    </lineage>
</organism>
<reference evidence="1 3" key="1">
    <citation type="submission" date="2015-09" db="EMBL/GenBank/DDBJ databases">
        <authorList>
            <consortium name="Pathogen Informatics"/>
        </authorList>
    </citation>
    <scope>NUCLEOTIDE SEQUENCE [LARGE SCALE GENOMIC DNA]</scope>
    <source>
        <strain evidence="1 3">2789STDY5834946</strain>
    </source>
</reference>
<evidence type="ECO:0000313" key="1">
    <source>
        <dbReference type="EMBL" id="CUQ16730.1"/>
    </source>
</evidence>
<dbReference type="RefSeq" id="WP_055256299.1">
    <property type="nucleotide sequence ID" value="NZ_CP081920.1"/>
</dbReference>
<proteinExistence type="predicted"/>
<dbReference type="EMBL" id="CZBL01000007">
    <property type="protein sequence ID" value="CUQ16730.1"/>
    <property type="molecule type" value="Genomic_DNA"/>
</dbReference>
<gene>
    <name evidence="1" type="ORF">ERS852558_02043</name>
    <name evidence="2" type="ORF">F2Y35_21165</name>
</gene>
<dbReference type="Proteomes" id="UP000491168">
    <property type="component" value="Unassembled WGS sequence"/>
</dbReference>
<sequence>MNILDRFPVFRNKAAKSKRITEGSNVTRPGATVILTQPQRFGIGLGDYMQAIRSAENVDFTRRVRLYDIYSESLMDPHLFSVVQKRKSGVLSRKIEFRRNGIPDDKVNEQISSPWFLRFISDALDAEYWGFTLVQFYINTKGWIDYYLAPRKHIDPVLRIIKTRQEDINGESFDNYGDLLMIRGKEPLGILARTAPYVIYKRGTIGDWAQFSEIFGMPVRKYTYDAADPEALHNAMEAAREQGGGMDFFCPEGSNLEFVETGNTTGSSELYSSLVERCNAEMSKAVLGNTLTTEASETGTQALGTVHQDIEQELEEQDALSILNLLNYDMTDIFAFLGVNTKGGEFVYVEDADMEQVKTRAELLEKAVTVFDLPLDDDYLYEQLNVEKPDNYEQLKAEMEEKKKVNNPFAQIIQPQNRSTRFFGKAPDRDGASDW</sequence>
<dbReference type="InterPro" id="IPR009279">
    <property type="entry name" value="Portal_Mu"/>
</dbReference>
<dbReference type="EMBL" id="VVYF01000029">
    <property type="protein sequence ID" value="KAA5486366.1"/>
    <property type="molecule type" value="Genomic_DNA"/>
</dbReference>
<name>A0A174UAR7_9BACE</name>
<dbReference type="Pfam" id="PF06074">
    <property type="entry name" value="Portal_Mu"/>
    <property type="match status" value="1"/>
</dbReference>